<comment type="caution">
    <text evidence="2">The sequence shown here is derived from an EMBL/GenBank/DDBJ whole genome shotgun (WGS) entry which is preliminary data.</text>
</comment>
<evidence type="ECO:0000313" key="3">
    <source>
        <dbReference type="Proteomes" id="UP000774570"/>
    </source>
</evidence>
<name>A0ABS7FU16_9ACTN</name>
<feature type="domain" description="Imm-5-like" evidence="1">
    <location>
        <begin position="11"/>
        <end position="127"/>
    </location>
</feature>
<protein>
    <submittedName>
        <fullName evidence="2">Exonuclease SbcC</fullName>
    </submittedName>
</protein>
<sequence>MSGDFELTMDELRAVARYAATSAEDVLAVFEKSVPGDPRPRAALDAARTFADGARRTGLQRTASTDAHRAAAEAGTEAARLAARCAGDAAAAAYLHPIARATQVGHILRAAASAARIAELEAGGDPAAAERSIEQARQRATPTLVDVLCRYPPAPAAGNRVARLMSALDTALRASRPDRTSAVE</sequence>
<organism evidence="2 3">
    <name type="scientific">Actinomadura parmotrematis</name>
    <dbReference type="NCBI Taxonomy" id="2864039"/>
    <lineage>
        <taxon>Bacteria</taxon>
        <taxon>Bacillati</taxon>
        <taxon>Actinomycetota</taxon>
        <taxon>Actinomycetes</taxon>
        <taxon>Streptosporangiales</taxon>
        <taxon>Thermomonosporaceae</taxon>
        <taxon>Actinomadura</taxon>
    </lineage>
</organism>
<keyword evidence="2" id="KW-0540">Nuclease</keyword>
<keyword evidence="2" id="KW-0269">Exonuclease</keyword>
<reference evidence="2 3" key="1">
    <citation type="submission" date="2021-07" db="EMBL/GenBank/DDBJ databases">
        <title>Actinomadura sp. PM05-2 isolated from lichen.</title>
        <authorList>
            <person name="Somphong A."/>
            <person name="Phongsopitanun W."/>
            <person name="Tanasupawat S."/>
            <person name="Peongsungnone V."/>
        </authorList>
    </citation>
    <scope>NUCLEOTIDE SEQUENCE [LARGE SCALE GENOMIC DNA]</scope>
    <source>
        <strain evidence="2 3">PM05-2</strain>
    </source>
</reference>
<accession>A0ABS7FU16</accession>
<dbReference type="RefSeq" id="WP_220166706.1">
    <property type="nucleotide sequence ID" value="NZ_JAIBOA010000008.1"/>
</dbReference>
<keyword evidence="2" id="KW-0378">Hydrolase</keyword>
<proteinExistence type="predicted"/>
<gene>
    <name evidence="2" type="ORF">K1Y72_13850</name>
</gene>
<dbReference type="Pfam" id="PF21805">
    <property type="entry name" value="Imm5_like"/>
    <property type="match status" value="1"/>
</dbReference>
<dbReference type="InterPro" id="IPR048667">
    <property type="entry name" value="Imm5-like"/>
</dbReference>
<dbReference type="EMBL" id="JAIBOA010000008">
    <property type="protein sequence ID" value="MBW8483465.1"/>
    <property type="molecule type" value="Genomic_DNA"/>
</dbReference>
<evidence type="ECO:0000313" key="2">
    <source>
        <dbReference type="EMBL" id="MBW8483465.1"/>
    </source>
</evidence>
<dbReference type="GO" id="GO:0004527">
    <property type="term" value="F:exonuclease activity"/>
    <property type="evidence" value="ECO:0007669"/>
    <property type="project" value="UniProtKB-KW"/>
</dbReference>
<evidence type="ECO:0000259" key="1">
    <source>
        <dbReference type="Pfam" id="PF21805"/>
    </source>
</evidence>
<dbReference type="Proteomes" id="UP000774570">
    <property type="component" value="Unassembled WGS sequence"/>
</dbReference>
<keyword evidence="3" id="KW-1185">Reference proteome</keyword>